<dbReference type="PANTHER" id="PTHR45138:SF9">
    <property type="entry name" value="DIGUANYLATE CYCLASE DGCM-RELATED"/>
    <property type="match status" value="1"/>
</dbReference>
<dbReference type="RefSeq" id="WP_133737038.1">
    <property type="nucleotide sequence ID" value="NZ_SOAX01000007.1"/>
</dbReference>
<dbReference type="Gene3D" id="3.30.70.270">
    <property type="match status" value="1"/>
</dbReference>
<evidence type="ECO:0000259" key="4">
    <source>
        <dbReference type="PROSITE" id="PS50887"/>
    </source>
</evidence>
<dbReference type="Proteomes" id="UP000295830">
    <property type="component" value="Unassembled WGS sequence"/>
</dbReference>
<name>A0A4R7JMD0_9GAMM</name>
<dbReference type="SUPFAM" id="SSF55073">
    <property type="entry name" value="Nucleotide cyclase"/>
    <property type="match status" value="1"/>
</dbReference>
<evidence type="ECO:0000313" key="5">
    <source>
        <dbReference type="EMBL" id="TDT37849.1"/>
    </source>
</evidence>
<dbReference type="InterPro" id="IPR029787">
    <property type="entry name" value="Nucleotide_cyclase"/>
</dbReference>
<keyword evidence="3" id="KW-0812">Transmembrane</keyword>
<keyword evidence="3" id="KW-1133">Transmembrane helix</keyword>
<evidence type="ECO:0000256" key="2">
    <source>
        <dbReference type="ARBA" id="ARBA00034247"/>
    </source>
</evidence>
<sequence>METEQTTPPIPTPLLILSILVLLGYSLSSLAVGFHLSALVSAALALPIALHLPWLAMHAPTAGRWSLRTASLLLFLVAIGTFTGHLQPLTFWSFLVPLLLFAVWPLWVALGASALFIIAVLALATDPALGMIRHQLVPMLVLSTALTAIFVYLREYKAAQLAPLRRTDSLTLASTHDYLETDLHREIQRGEREGTPVTVVALQVDDPEPPLPKADRTNLIVRMGRLLHRTLRDFDSYYRIEEMTFFLILPVTDTAGALQTGESLCEQVRRMLSGEGLVLSVSAGVAGMNVADDTTALEQKALEALRRARKQGGNRVITHTESGGGRD</sequence>
<dbReference type="EC" id="2.7.7.65" evidence="1"/>
<accession>A0A4R7JMD0</accession>
<keyword evidence="3" id="KW-0472">Membrane</keyword>
<feature type="transmembrane region" description="Helical" evidence="3">
    <location>
        <begin position="136"/>
        <end position="153"/>
    </location>
</feature>
<comment type="caution">
    <text evidence="5">The sequence shown here is derived from an EMBL/GenBank/DDBJ whole genome shotgun (WGS) entry which is preliminary data.</text>
</comment>
<dbReference type="SMART" id="SM00267">
    <property type="entry name" value="GGDEF"/>
    <property type="match status" value="1"/>
</dbReference>
<protein>
    <recommendedName>
        <fullName evidence="1">diguanylate cyclase</fullName>
        <ecNumber evidence="1">2.7.7.65</ecNumber>
    </recommendedName>
</protein>
<feature type="transmembrane region" description="Helical" evidence="3">
    <location>
        <begin position="69"/>
        <end position="86"/>
    </location>
</feature>
<keyword evidence="6" id="KW-1185">Reference proteome</keyword>
<feature type="domain" description="GGDEF" evidence="4">
    <location>
        <begin position="195"/>
        <end position="321"/>
    </location>
</feature>
<gene>
    <name evidence="5" type="ORF">DES49_2812</name>
</gene>
<feature type="transmembrane region" description="Helical" evidence="3">
    <location>
        <begin position="12"/>
        <end position="32"/>
    </location>
</feature>
<comment type="catalytic activity">
    <reaction evidence="2">
        <text>2 GTP = 3',3'-c-di-GMP + 2 diphosphate</text>
        <dbReference type="Rhea" id="RHEA:24898"/>
        <dbReference type="ChEBI" id="CHEBI:33019"/>
        <dbReference type="ChEBI" id="CHEBI:37565"/>
        <dbReference type="ChEBI" id="CHEBI:58805"/>
        <dbReference type="EC" id="2.7.7.65"/>
    </reaction>
</comment>
<feature type="transmembrane region" description="Helical" evidence="3">
    <location>
        <begin position="98"/>
        <end position="124"/>
    </location>
</feature>
<dbReference type="EMBL" id="SOAX01000007">
    <property type="protein sequence ID" value="TDT37849.1"/>
    <property type="molecule type" value="Genomic_DNA"/>
</dbReference>
<feature type="transmembrane region" description="Helical" evidence="3">
    <location>
        <begin position="38"/>
        <end position="57"/>
    </location>
</feature>
<evidence type="ECO:0000256" key="1">
    <source>
        <dbReference type="ARBA" id="ARBA00012528"/>
    </source>
</evidence>
<evidence type="ECO:0000313" key="6">
    <source>
        <dbReference type="Proteomes" id="UP000295830"/>
    </source>
</evidence>
<dbReference type="PANTHER" id="PTHR45138">
    <property type="entry name" value="REGULATORY COMPONENTS OF SENSORY TRANSDUCTION SYSTEM"/>
    <property type="match status" value="1"/>
</dbReference>
<dbReference type="GO" id="GO:0052621">
    <property type="term" value="F:diguanylate cyclase activity"/>
    <property type="evidence" value="ECO:0007669"/>
    <property type="project" value="UniProtKB-EC"/>
</dbReference>
<proteinExistence type="predicted"/>
<dbReference type="InterPro" id="IPR043128">
    <property type="entry name" value="Rev_trsase/Diguanyl_cyclase"/>
</dbReference>
<dbReference type="Pfam" id="PF00990">
    <property type="entry name" value="GGDEF"/>
    <property type="match status" value="1"/>
</dbReference>
<organism evidence="5 6">
    <name type="scientific">Halospina denitrificans</name>
    <dbReference type="NCBI Taxonomy" id="332522"/>
    <lineage>
        <taxon>Bacteria</taxon>
        <taxon>Pseudomonadati</taxon>
        <taxon>Pseudomonadota</taxon>
        <taxon>Gammaproteobacteria</taxon>
        <taxon>Halospina</taxon>
    </lineage>
</organism>
<dbReference type="InterPro" id="IPR000160">
    <property type="entry name" value="GGDEF_dom"/>
</dbReference>
<dbReference type="AlphaFoldDB" id="A0A4R7JMD0"/>
<reference evidence="5 6" key="1">
    <citation type="submission" date="2019-03" db="EMBL/GenBank/DDBJ databases">
        <title>Genomic Encyclopedia of Type Strains, Phase IV (KMG-IV): sequencing the most valuable type-strain genomes for metagenomic binning, comparative biology and taxonomic classification.</title>
        <authorList>
            <person name="Goeker M."/>
        </authorList>
    </citation>
    <scope>NUCLEOTIDE SEQUENCE [LARGE SCALE GENOMIC DNA]</scope>
    <source>
        <strain evidence="5 6">DSM 15505</strain>
    </source>
</reference>
<dbReference type="InterPro" id="IPR050469">
    <property type="entry name" value="Diguanylate_Cyclase"/>
</dbReference>
<dbReference type="PROSITE" id="PS50887">
    <property type="entry name" value="GGDEF"/>
    <property type="match status" value="1"/>
</dbReference>
<dbReference type="OrthoDB" id="6358728at2"/>
<evidence type="ECO:0000256" key="3">
    <source>
        <dbReference type="SAM" id="Phobius"/>
    </source>
</evidence>